<comment type="caution">
    <text evidence="1">The sequence shown here is derived from an EMBL/GenBank/DDBJ whole genome shotgun (WGS) entry which is preliminary data.</text>
</comment>
<proteinExistence type="predicted"/>
<gene>
    <name evidence="1" type="ORF">PHMEG_00032760</name>
</gene>
<sequence length="250" mass="28696">MSTFIEHLKTVVNQGDYGEQSYPLAKIKARLNFSKDRYVFGAFSWKQVTETKAPALLFVGTCNAVAGFPQQEAYVWKTEYWLQTGNRESPVHVDHGRVVSYLPTSARYCFKIWVFSLRRLRHGVMIQRPGDVICLNNLVFHSVILIYNKGTAPVDKWCGIFGDLIVHAEDRLDSFRYATKVPSGSKKASRVAWESLLSAYSVMETGDYDPANYEEEQKKLWRSCHCLLSRRRCVLEPTPSGTKRARWGRE</sequence>
<dbReference type="EMBL" id="NBNE01011132">
    <property type="protein sequence ID" value="OWY96862.1"/>
    <property type="molecule type" value="Genomic_DNA"/>
</dbReference>
<protein>
    <submittedName>
        <fullName evidence="1">Uncharacterized protein</fullName>
    </submittedName>
</protein>
<organism evidence="1 2">
    <name type="scientific">Phytophthora megakarya</name>
    <dbReference type="NCBI Taxonomy" id="4795"/>
    <lineage>
        <taxon>Eukaryota</taxon>
        <taxon>Sar</taxon>
        <taxon>Stramenopiles</taxon>
        <taxon>Oomycota</taxon>
        <taxon>Peronosporomycetes</taxon>
        <taxon>Peronosporales</taxon>
        <taxon>Peronosporaceae</taxon>
        <taxon>Phytophthora</taxon>
    </lineage>
</organism>
<dbReference type="AlphaFoldDB" id="A0A225UVB1"/>
<evidence type="ECO:0000313" key="2">
    <source>
        <dbReference type="Proteomes" id="UP000198211"/>
    </source>
</evidence>
<dbReference type="OrthoDB" id="127479at2759"/>
<reference evidence="2" key="1">
    <citation type="submission" date="2017-03" db="EMBL/GenBank/DDBJ databases">
        <title>Phytopthora megakarya and P. palmivora, two closely related causual agents of cacao black pod achieved similar genome size and gene model numbers by different mechanisms.</title>
        <authorList>
            <person name="Ali S."/>
            <person name="Shao J."/>
            <person name="Larry D.J."/>
            <person name="Kronmiller B."/>
            <person name="Shen D."/>
            <person name="Strem M.D."/>
            <person name="Melnick R.L."/>
            <person name="Guiltinan M.J."/>
            <person name="Tyler B.M."/>
            <person name="Meinhardt L.W."/>
            <person name="Bailey B.A."/>
        </authorList>
    </citation>
    <scope>NUCLEOTIDE SEQUENCE [LARGE SCALE GENOMIC DNA]</scope>
    <source>
        <strain evidence="2">zdho120</strain>
    </source>
</reference>
<name>A0A225UVB1_9STRA</name>
<dbReference type="Proteomes" id="UP000198211">
    <property type="component" value="Unassembled WGS sequence"/>
</dbReference>
<keyword evidence="2" id="KW-1185">Reference proteome</keyword>
<accession>A0A225UVB1</accession>
<evidence type="ECO:0000313" key="1">
    <source>
        <dbReference type="EMBL" id="OWY96862.1"/>
    </source>
</evidence>